<keyword evidence="2" id="KW-0472">Membrane</keyword>
<comment type="caution">
    <text evidence="3">The sequence shown here is derived from an EMBL/GenBank/DDBJ whole genome shotgun (WGS) entry which is preliminary data.</text>
</comment>
<dbReference type="Proteomes" id="UP000298017">
    <property type="component" value="Unassembled WGS sequence"/>
</dbReference>
<evidence type="ECO:0000256" key="1">
    <source>
        <dbReference type="SAM" id="MobiDB-lite"/>
    </source>
</evidence>
<gene>
    <name evidence="3" type="ORF">E4P33_08665</name>
</gene>
<feature type="transmembrane region" description="Helical" evidence="2">
    <location>
        <begin position="162"/>
        <end position="182"/>
    </location>
</feature>
<sequence length="310" mass="32684">MNPDQRPRDEHNSPDPRAVDPHAQNPRARNSAAEGADHGTPRDGDPGRKPDHAPSGPTTPQDSVTRPGAADRPQYGIRVDPAQTPPQSPGGAPTSGTAAAHGPAHGARAASPTGSAHDAAPAGSEARTTATRAARRMGRGLSFTVIMLGLLAGLALVAMDLWFGWVLGAILVVLGVLGYALVQTRALPVFQDPGEPERRSWSKLWLIPAVLLVPGFACLGMAFVVPSWLGPSVPADLLDDYVLAFIVGGMTMVVGAGLGFGLVATARFTRPDDDDSPLRPTDYADRLRERERGTGGTHYDSDWIKRDPRA</sequence>
<evidence type="ECO:0000313" key="4">
    <source>
        <dbReference type="Proteomes" id="UP000298017"/>
    </source>
</evidence>
<reference evidence="3 4" key="1">
    <citation type="submission" date="2019-03" db="EMBL/GenBank/DDBJ databases">
        <title>Genome Sequencing and Assembly of Various Microbes Isolated from Alder Root Nodule.</title>
        <authorList>
            <person name="Swanson E."/>
            <person name="Sevigny J.L."/>
            <person name="Pesce C."/>
            <person name="Davis I."/>
            <person name="Kleiner V."/>
            <person name="Tisa L."/>
        </authorList>
    </citation>
    <scope>NUCLEOTIDE SEQUENCE [LARGE SCALE GENOMIC DNA]</scope>
    <source>
        <strain evidence="3 4">4R-31</strain>
    </source>
</reference>
<feature type="compositionally biased region" description="Low complexity" evidence="1">
    <location>
        <begin position="89"/>
        <end position="112"/>
    </location>
</feature>
<feature type="transmembrane region" description="Helical" evidence="2">
    <location>
        <begin position="241"/>
        <end position="263"/>
    </location>
</feature>
<feature type="compositionally biased region" description="Basic and acidic residues" evidence="1">
    <location>
        <begin position="282"/>
        <end position="310"/>
    </location>
</feature>
<name>A0AAX2SAA0_KOCRH</name>
<feature type="region of interest" description="Disordered" evidence="1">
    <location>
        <begin position="1"/>
        <end position="131"/>
    </location>
</feature>
<organism evidence="3 4">
    <name type="scientific">Kocuria rhizophila</name>
    <dbReference type="NCBI Taxonomy" id="72000"/>
    <lineage>
        <taxon>Bacteria</taxon>
        <taxon>Bacillati</taxon>
        <taxon>Actinomycetota</taxon>
        <taxon>Actinomycetes</taxon>
        <taxon>Micrococcales</taxon>
        <taxon>Micrococcaceae</taxon>
        <taxon>Kocuria</taxon>
    </lineage>
</organism>
<feature type="transmembrane region" description="Helical" evidence="2">
    <location>
        <begin position="137"/>
        <end position="156"/>
    </location>
</feature>
<dbReference type="RefSeq" id="WP_135010732.1">
    <property type="nucleotide sequence ID" value="NZ_JAVDXP010000001.1"/>
</dbReference>
<dbReference type="EMBL" id="SPNK01000008">
    <property type="protein sequence ID" value="TFI00726.1"/>
    <property type="molecule type" value="Genomic_DNA"/>
</dbReference>
<evidence type="ECO:0000256" key="2">
    <source>
        <dbReference type="SAM" id="Phobius"/>
    </source>
</evidence>
<keyword evidence="2" id="KW-1133">Transmembrane helix</keyword>
<feature type="compositionally biased region" description="Basic and acidic residues" evidence="1">
    <location>
        <begin position="1"/>
        <end position="20"/>
    </location>
</feature>
<dbReference type="AlphaFoldDB" id="A0AAX2SAA0"/>
<accession>A0AAX2SAA0</accession>
<evidence type="ECO:0000313" key="3">
    <source>
        <dbReference type="EMBL" id="TFI00726.1"/>
    </source>
</evidence>
<keyword evidence="4" id="KW-1185">Reference proteome</keyword>
<feature type="compositionally biased region" description="Basic and acidic residues" evidence="1">
    <location>
        <begin position="35"/>
        <end position="52"/>
    </location>
</feature>
<keyword evidence="2" id="KW-0812">Transmembrane</keyword>
<feature type="transmembrane region" description="Helical" evidence="2">
    <location>
        <begin position="203"/>
        <end position="229"/>
    </location>
</feature>
<protein>
    <submittedName>
        <fullName evidence="3">Uncharacterized protein</fullName>
    </submittedName>
</protein>
<feature type="region of interest" description="Disordered" evidence="1">
    <location>
        <begin position="272"/>
        <end position="310"/>
    </location>
</feature>
<proteinExistence type="predicted"/>